<dbReference type="AlphaFoldDB" id="A0A382SL10"/>
<keyword evidence="2" id="KW-0687">Ribonucleoprotein</keyword>
<evidence type="ECO:0000313" key="4">
    <source>
        <dbReference type="EMBL" id="SVD10165.1"/>
    </source>
</evidence>
<dbReference type="CDD" id="cd00495">
    <property type="entry name" value="Ribosomal_L25_TL5_CTC"/>
    <property type="match status" value="1"/>
</dbReference>
<protein>
    <recommendedName>
        <fullName evidence="3">Large ribosomal subunit protein bL25 L25 domain-containing protein</fullName>
    </recommendedName>
</protein>
<dbReference type="GO" id="GO:0006412">
    <property type="term" value="P:translation"/>
    <property type="evidence" value="ECO:0007669"/>
    <property type="project" value="InterPro"/>
</dbReference>
<name>A0A382SL10_9ZZZZ</name>
<dbReference type="InterPro" id="IPR020056">
    <property type="entry name" value="Rbsml_bL25/Gln-tRNA_synth_N"/>
</dbReference>
<dbReference type="Pfam" id="PF01386">
    <property type="entry name" value="Ribosomal_L25p"/>
    <property type="match status" value="1"/>
</dbReference>
<proteinExistence type="predicted"/>
<evidence type="ECO:0000256" key="2">
    <source>
        <dbReference type="ARBA" id="ARBA00023274"/>
    </source>
</evidence>
<dbReference type="InterPro" id="IPR011035">
    <property type="entry name" value="Ribosomal_bL25/Gln-tRNA_synth"/>
</dbReference>
<evidence type="ECO:0000259" key="3">
    <source>
        <dbReference type="Pfam" id="PF01386"/>
    </source>
</evidence>
<dbReference type="GO" id="GO:0003735">
    <property type="term" value="F:structural constituent of ribosome"/>
    <property type="evidence" value="ECO:0007669"/>
    <property type="project" value="InterPro"/>
</dbReference>
<reference evidence="4" key="1">
    <citation type="submission" date="2018-05" db="EMBL/GenBank/DDBJ databases">
        <authorList>
            <person name="Lanie J.A."/>
            <person name="Ng W.-L."/>
            <person name="Kazmierczak K.M."/>
            <person name="Andrzejewski T.M."/>
            <person name="Davidsen T.M."/>
            <person name="Wayne K.J."/>
            <person name="Tettelin H."/>
            <person name="Glass J.I."/>
            <person name="Rusch D."/>
            <person name="Podicherti R."/>
            <person name="Tsui H.-C.T."/>
            <person name="Winkler M.E."/>
        </authorList>
    </citation>
    <scope>NUCLEOTIDE SEQUENCE</scope>
</reference>
<feature type="domain" description="Large ribosomal subunit protein bL25 L25" evidence="3">
    <location>
        <begin position="4"/>
        <end position="67"/>
    </location>
</feature>
<feature type="non-terminal residue" evidence="4">
    <location>
        <position position="69"/>
    </location>
</feature>
<evidence type="ECO:0000256" key="1">
    <source>
        <dbReference type="ARBA" id="ARBA00022980"/>
    </source>
</evidence>
<dbReference type="InterPro" id="IPR029751">
    <property type="entry name" value="Ribosomal_L25_dom"/>
</dbReference>
<sequence length="69" mass="7841">MTTLNAKKRETKTSGDINRLRLDKFIPGILYGGSEENKKIILSKNSIKNLINSENFFSAILNLKIDDKE</sequence>
<dbReference type="GO" id="GO:1990904">
    <property type="term" value="C:ribonucleoprotein complex"/>
    <property type="evidence" value="ECO:0007669"/>
    <property type="project" value="UniProtKB-KW"/>
</dbReference>
<organism evidence="4">
    <name type="scientific">marine metagenome</name>
    <dbReference type="NCBI Taxonomy" id="408172"/>
    <lineage>
        <taxon>unclassified sequences</taxon>
        <taxon>metagenomes</taxon>
        <taxon>ecological metagenomes</taxon>
    </lineage>
</organism>
<keyword evidence="1" id="KW-0689">Ribosomal protein</keyword>
<gene>
    <name evidence="4" type="ORF">METZ01_LOCUS363019</name>
</gene>
<dbReference type="SUPFAM" id="SSF50715">
    <property type="entry name" value="Ribosomal protein L25-like"/>
    <property type="match status" value="1"/>
</dbReference>
<dbReference type="Gene3D" id="2.40.240.10">
    <property type="entry name" value="Ribosomal Protein L25, Chain P"/>
    <property type="match status" value="1"/>
</dbReference>
<dbReference type="EMBL" id="UINC01129641">
    <property type="protein sequence ID" value="SVD10165.1"/>
    <property type="molecule type" value="Genomic_DNA"/>
</dbReference>
<dbReference type="GO" id="GO:0005840">
    <property type="term" value="C:ribosome"/>
    <property type="evidence" value="ECO:0007669"/>
    <property type="project" value="UniProtKB-KW"/>
</dbReference>
<accession>A0A382SL10</accession>